<comment type="caution">
    <text evidence="1">The sequence shown here is derived from an EMBL/GenBank/DDBJ whole genome shotgun (WGS) entry which is preliminary data.</text>
</comment>
<name>A0A3D9HQT6_9BACL</name>
<evidence type="ECO:0000313" key="2">
    <source>
        <dbReference type="Proteomes" id="UP000256869"/>
    </source>
</evidence>
<dbReference type="Proteomes" id="UP000256869">
    <property type="component" value="Unassembled WGS sequence"/>
</dbReference>
<proteinExistence type="predicted"/>
<dbReference type="AlphaFoldDB" id="A0A3D9HQT6"/>
<sequence>MRGNWTVTVPVKKAAPIAVVEPKIKHANDKFSLDIEKIVFSKLATELNLSYKAMLPDATFGLLLTDENGQQLDDDTIDSYIVSNTAVSSRNISLRLLLKPIDEGTKRIKVKLFYYMIIEIVSSQNIDVTMTEMPTKKNPLILPQNKKDLMKITEIEYLKNKTVVHMLRPESLLRGPFSIIDEDGNPLAVIGGYATGNDYVMEYEPIQKDKKITFRVAQTPEIHYIYLAPK</sequence>
<accession>A0A3D9HQT6</accession>
<reference evidence="1 2" key="1">
    <citation type="submission" date="2018-07" db="EMBL/GenBank/DDBJ databases">
        <title>Genomic Encyclopedia of Type Strains, Phase III (KMG-III): the genomes of soil and plant-associated and newly described type strains.</title>
        <authorList>
            <person name="Whitman W."/>
        </authorList>
    </citation>
    <scope>NUCLEOTIDE SEQUENCE [LARGE SCALE GENOMIC DNA]</scope>
    <source>
        <strain evidence="1 2">CECT 8236</strain>
    </source>
</reference>
<keyword evidence="2" id="KW-1185">Reference proteome</keyword>
<protein>
    <submittedName>
        <fullName evidence="1">Uncharacterized protein</fullName>
    </submittedName>
</protein>
<gene>
    <name evidence="1" type="ORF">DFP95_13832</name>
</gene>
<dbReference type="EMBL" id="QRDY01000038">
    <property type="protein sequence ID" value="RED51809.1"/>
    <property type="molecule type" value="Genomic_DNA"/>
</dbReference>
<organism evidence="1 2">
    <name type="scientific">Cohnella lupini</name>
    <dbReference type="NCBI Taxonomy" id="1294267"/>
    <lineage>
        <taxon>Bacteria</taxon>
        <taxon>Bacillati</taxon>
        <taxon>Bacillota</taxon>
        <taxon>Bacilli</taxon>
        <taxon>Bacillales</taxon>
        <taxon>Paenibacillaceae</taxon>
        <taxon>Cohnella</taxon>
    </lineage>
</organism>
<evidence type="ECO:0000313" key="1">
    <source>
        <dbReference type="EMBL" id="RED51809.1"/>
    </source>
</evidence>
<dbReference type="RefSeq" id="WP_147304231.1">
    <property type="nucleotide sequence ID" value="NZ_QRDY01000038.1"/>
</dbReference>